<evidence type="ECO:0000256" key="7">
    <source>
        <dbReference type="ARBA" id="ARBA00023239"/>
    </source>
</evidence>
<dbReference type="InterPro" id="IPR020811">
    <property type="entry name" value="Enolase_N"/>
</dbReference>
<dbReference type="SMART" id="SM01193">
    <property type="entry name" value="Enolase_N"/>
    <property type="match status" value="1"/>
</dbReference>
<proteinExistence type="inferred from homology"/>
<dbReference type="EMBL" id="UINC01002004">
    <property type="protein sequence ID" value="SUZ91775.1"/>
    <property type="molecule type" value="Genomic_DNA"/>
</dbReference>
<dbReference type="GO" id="GO:0004634">
    <property type="term" value="F:phosphopyruvate hydratase activity"/>
    <property type="evidence" value="ECO:0007669"/>
    <property type="project" value="UniProtKB-EC"/>
</dbReference>
<dbReference type="Pfam" id="PF03952">
    <property type="entry name" value="Enolase_N"/>
    <property type="match status" value="1"/>
</dbReference>
<dbReference type="Gene3D" id="3.30.390.10">
    <property type="entry name" value="Enolase-like, N-terminal domain"/>
    <property type="match status" value="1"/>
</dbReference>
<dbReference type="SFLD" id="SFLDS00001">
    <property type="entry name" value="Enolase"/>
    <property type="match status" value="1"/>
</dbReference>
<feature type="domain" description="Enolase C-terminal TIM barrel" evidence="9">
    <location>
        <begin position="138"/>
        <end position="423"/>
    </location>
</feature>
<dbReference type="PANTHER" id="PTHR11902:SF1">
    <property type="entry name" value="ENOLASE"/>
    <property type="match status" value="1"/>
</dbReference>
<dbReference type="HAMAP" id="MF_00318">
    <property type="entry name" value="Enolase"/>
    <property type="match status" value="1"/>
</dbReference>
<evidence type="ECO:0000256" key="5">
    <source>
        <dbReference type="ARBA" id="ARBA00022842"/>
    </source>
</evidence>
<evidence type="ECO:0000256" key="4">
    <source>
        <dbReference type="ARBA" id="ARBA00012058"/>
    </source>
</evidence>
<dbReference type="SUPFAM" id="SSF51604">
    <property type="entry name" value="Enolase C-terminal domain-like"/>
    <property type="match status" value="1"/>
</dbReference>
<evidence type="ECO:0000256" key="3">
    <source>
        <dbReference type="ARBA" id="ARBA00009604"/>
    </source>
</evidence>
<dbReference type="InterPro" id="IPR020809">
    <property type="entry name" value="Enolase_CS"/>
</dbReference>
<dbReference type="SMART" id="SM01192">
    <property type="entry name" value="Enolase_C"/>
    <property type="match status" value="1"/>
</dbReference>
<keyword evidence="5" id="KW-0460">Magnesium</keyword>
<dbReference type="UniPathway" id="UPA00109">
    <property type="reaction ID" value="UER00187"/>
</dbReference>
<evidence type="ECO:0000256" key="8">
    <source>
        <dbReference type="SAM" id="MobiDB-lite"/>
    </source>
</evidence>
<name>A0A381RIY3_9ZZZZ</name>
<dbReference type="InterPro" id="IPR029017">
    <property type="entry name" value="Enolase-like_N"/>
</dbReference>
<dbReference type="NCBIfam" id="TIGR01060">
    <property type="entry name" value="eno"/>
    <property type="match status" value="1"/>
</dbReference>
<evidence type="ECO:0000256" key="1">
    <source>
        <dbReference type="ARBA" id="ARBA00001946"/>
    </source>
</evidence>
<evidence type="ECO:0000259" key="9">
    <source>
        <dbReference type="SMART" id="SM01192"/>
    </source>
</evidence>
<dbReference type="SFLD" id="SFLDG00178">
    <property type="entry name" value="enolase"/>
    <property type="match status" value="1"/>
</dbReference>
<dbReference type="InterPro" id="IPR036849">
    <property type="entry name" value="Enolase-like_C_sf"/>
</dbReference>
<gene>
    <name evidence="11" type="ORF">METZ01_LOCUS44629</name>
</gene>
<dbReference type="GO" id="GO:0006096">
    <property type="term" value="P:glycolytic process"/>
    <property type="evidence" value="ECO:0007669"/>
    <property type="project" value="UniProtKB-UniPathway"/>
</dbReference>
<comment type="cofactor">
    <cofactor evidence="1">
        <name>Mg(2+)</name>
        <dbReference type="ChEBI" id="CHEBI:18420"/>
    </cofactor>
</comment>
<keyword evidence="6" id="KW-0324">Glycolysis</keyword>
<dbReference type="InterPro" id="IPR000941">
    <property type="entry name" value="Enolase"/>
</dbReference>
<protein>
    <recommendedName>
        <fullName evidence="4">phosphopyruvate hydratase</fullName>
        <ecNumber evidence="4">4.2.1.11</ecNumber>
    </recommendedName>
</protein>
<dbReference type="CDD" id="cd03313">
    <property type="entry name" value="enolase"/>
    <property type="match status" value="1"/>
</dbReference>
<accession>A0A381RIY3</accession>
<comment type="pathway">
    <text evidence="2">Carbohydrate degradation; glycolysis; pyruvate from D-glyceraldehyde 3-phosphate: step 4/5.</text>
</comment>
<sequence>MSSIKKIIGRQIFDSRGNPTVEADVRLDDGSIGRASVPSGASTGAKEAHELRDGGSQSFGKGVLNAVSNINGVINDGLKGLDVTNQELVDITMINIDDTDNKSNLGANAILAVSMAVARAAANSNSLSLYQYLCNGNDFILPVPMMNLINGGVHANNSLDLQEFMVMPVSADSMSQAVRIGAEIFHTLRDLLSEDSHNTNVGDEGGVAPNLKSTEEAISYLSKAVEKAGYKLEEDIVFAIDAASSEFYKDGLYKLTSLNKSLDSDKMINFWEKLITNFPIFSIEDPLSENDWDSWRALTESIGQKVQLVGDDLFVTNTKIFEKGISLDVANAILIKVNQIGTITETMQAINVAKESKYSFIISHRSGETEDTFISDLSVATQSCQIKTGSLTRSDRVGKYNQLIRIEEELAGRSIYAGKSILK</sequence>
<dbReference type="EC" id="4.2.1.11" evidence="4"/>
<dbReference type="GO" id="GO:0000015">
    <property type="term" value="C:phosphopyruvate hydratase complex"/>
    <property type="evidence" value="ECO:0007669"/>
    <property type="project" value="InterPro"/>
</dbReference>
<evidence type="ECO:0000313" key="11">
    <source>
        <dbReference type="EMBL" id="SUZ91775.1"/>
    </source>
</evidence>
<evidence type="ECO:0000259" key="10">
    <source>
        <dbReference type="SMART" id="SM01193"/>
    </source>
</evidence>
<dbReference type="SFLD" id="SFLDF00002">
    <property type="entry name" value="enolase"/>
    <property type="match status" value="1"/>
</dbReference>
<dbReference type="PANTHER" id="PTHR11902">
    <property type="entry name" value="ENOLASE"/>
    <property type="match status" value="1"/>
</dbReference>
<dbReference type="SUPFAM" id="SSF54826">
    <property type="entry name" value="Enolase N-terminal domain-like"/>
    <property type="match status" value="1"/>
</dbReference>
<reference evidence="11" key="1">
    <citation type="submission" date="2018-05" db="EMBL/GenBank/DDBJ databases">
        <authorList>
            <person name="Lanie J.A."/>
            <person name="Ng W.-L."/>
            <person name="Kazmierczak K.M."/>
            <person name="Andrzejewski T.M."/>
            <person name="Davidsen T.M."/>
            <person name="Wayne K.J."/>
            <person name="Tettelin H."/>
            <person name="Glass J.I."/>
            <person name="Rusch D."/>
            <person name="Podicherti R."/>
            <person name="Tsui H.-C.T."/>
            <person name="Winkler M.E."/>
        </authorList>
    </citation>
    <scope>NUCLEOTIDE SEQUENCE</scope>
</reference>
<evidence type="ECO:0000256" key="6">
    <source>
        <dbReference type="ARBA" id="ARBA00023152"/>
    </source>
</evidence>
<dbReference type="PIRSF" id="PIRSF001400">
    <property type="entry name" value="Enolase"/>
    <property type="match status" value="1"/>
</dbReference>
<dbReference type="AlphaFoldDB" id="A0A381RIY3"/>
<dbReference type="PRINTS" id="PR00148">
    <property type="entry name" value="ENOLASE"/>
</dbReference>
<feature type="region of interest" description="Disordered" evidence="8">
    <location>
        <begin position="32"/>
        <end position="54"/>
    </location>
</feature>
<feature type="domain" description="Enolase N-terminal" evidence="10">
    <location>
        <begin position="4"/>
        <end position="133"/>
    </location>
</feature>
<dbReference type="Gene3D" id="3.20.20.120">
    <property type="entry name" value="Enolase-like C-terminal domain"/>
    <property type="match status" value="1"/>
</dbReference>
<keyword evidence="7" id="KW-0456">Lyase</keyword>
<organism evidence="11">
    <name type="scientific">marine metagenome</name>
    <dbReference type="NCBI Taxonomy" id="408172"/>
    <lineage>
        <taxon>unclassified sequences</taxon>
        <taxon>metagenomes</taxon>
        <taxon>ecological metagenomes</taxon>
    </lineage>
</organism>
<dbReference type="PROSITE" id="PS00164">
    <property type="entry name" value="ENOLASE"/>
    <property type="match status" value="1"/>
</dbReference>
<dbReference type="InterPro" id="IPR020810">
    <property type="entry name" value="Enolase_C"/>
</dbReference>
<comment type="similarity">
    <text evidence="3">Belongs to the enolase family.</text>
</comment>
<dbReference type="GO" id="GO:0000287">
    <property type="term" value="F:magnesium ion binding"/>
    <property type="evidence" value="ECO:0007669"/>
    <property type="project" value="InterPro"/>
</dbReference>
<dbReference type="Pfam" id="PF00113">
    <property type="entry name" value="Enolase_C"/>
    <property type="match status" value="1"/>
</dbReference>
<evidence type="ECO:0000256" key="2">
    <source>
        <dbReference type="ARBA" id="ARBA00005031"/>
    </source>
</evidence>